<dbReference type="EC" id="2.4.-.-" evidence="4"/>
<dbReference type="Pfam" id="PF00535">
    <property type="entry name" value="Glycos_transf_2"/>
    <property type="match status" value="1"/>
</dbReference>
<keyword evidence="2 4" id="KW-0808">Transferase</keyword>
<dbReference type="Proteomes" id="UP000005510">
    <property type="component" value="Unassembled WGS sequence"/>
</dbReference>
<dbReference type="CDD" id="cd00761">
    <property type="entry name" value="Glyco_tranf_GTA_type"/>
    <property type="match status" value="1"/>
</dbReference>
<dbReference type="GeneID" id="93408856"/>
<dbReference type="GO" id="GO:0016758">
    <property type="term" value="F:hexosyltransferase activity"/>
    <property type="evidence" value="ECO:0007669"/>
    <property type="project" value="UniProtKB-ARBA"/>
</dbReference>
<dbReference type="HOGENOM" id="CLU_025996_25_4_10"/>
<dbReference type="EMBL" id="ABYH01000349">
    <property type="protein sequence ID" value="EEC95393.1"/>
    <property type="molecule type" value="Genomic_DNA"/>
</dbReference>
<organism evidence="4 5">
    <name type="scientific">Parabacteroides johnsonii DSM 18315</name>
    <dbReference type="NCBI Taxonomy" id="537006"/>
    <lineage>
        <taxon>Bacteria</taxon>
        <taxon>Pseudomonadati</taxon>
        <taxon>Bacteroidota</taxon>
        <taxon>Bacteroidia</taxon>
        <taxon>Bacteroidales</taxon>
        <taxon>Tannerellaceae</taxon>
        <taxon>Parabacteroides</taxon>
    </lineage>
</organism>
<dbReference type="PANTHER" id="PTHR22916">
    <property type="entry name" value="GLYCOSYLTRANSFERASE"/>
    <property type="match status" value="1"/>
</dbReference>
<evidence type="ECO:0000313" key="5">
    <source>
        <dbReference type="Proteomes" id="UP000005510"/>
    </source>
</evidence>
<dbReference type="InterPro" id="IPR001173">
    <property type="entry name" value="Glyco_trans_2-like"/>
</dbReference>
<accession>B7BDW0</accession>
<evidence type="ECO:0000259" key="3">
    <source>
        <dbReference type="Pfam" id="PF00535"/>
    </source>
</evidence>
<dbReference type="Gene3D" id="3.90.550.10">
    <property type="entry name" value="Spore Coat Polysaccharide Biosynthesis Protein SpsA, Chain A"/>
    <property type="match status" value="1"/>
</dbReference>
<reference evidence="4 5" key="1">
    <citation type="submission" date="2008-10" db="EMBL/GenBank/DDBJ databases">
        <title>Draft genome sequence of Parabacteroides johnsonii (DSM 18315).</title>
        <authorList>
            <person name="Sudarsanam P."/>
            <person name="Ley R."/>
            <person name="Guruge J."/>
            <person name="Turnbaugh P.J."/>
            <person name="Mahowald M."/>
            <person name="Liep D."/>
            <person name="Gordon J."/>
        </authorList>
    </citation>
    <scope>NUCLEOTIDE SEQUENCE [LARGE SCALE GENOMIC DNA]</scope>
    <source>
        <strain evidence="4 5">DSM 18315</strain>
    </source>
</reference>
<evidence type="ECO:0000256" key="2">
    <source>
        <dbReference type="ARBA" id="ARBA00022679"/>
    </source>
</evidence>
<sequence>MNKNLLPRVSIIVPCYKVEQYLPTCIESVLHQSYDNWELILVDDGSPDKSGKICDEYAKEDNRIKVIHKTNGGVAAARNVAIDLAEGEYISFLDGDDFLHVDYVQDLISLALKHQAGIVQCNYVRGNDRIFPNVTKDLSVKVYNSHSIFTSDAAKIIVWGKLYKTNIVKNFKIPEGRFFEDDWITWRWYYSAKKIVVTSRPYYYYAYNEMSTMTQHKKRPNLSFIDAYNERITFFKQTAERDLEDCSYRQLCKALLLSYMNPMATKEQKQMILFKFSESWNEIRHSSVVSFKLKFSMGLFNIFPNIVTKLANIFLCAP</sequence>
<dbReference type="PANTHER" id="PTHR22916:SF51">
    <property type="entry name" value="GLYCOSYLTRANSFERASE EPSH-RELATED"/>
    <property type="match status" value="1"/>
</dbReference>
<evidence type="ECO:0000313" key="4">
    <source>
        <dbReference type="EMBL" id="EEC95393.1"/>
    </source>
</evidence>
<proteinExistence type="predicted"/>
<protein>
    <submittedName>
        <fullName evidence="4">Glycosyltransferase, group 2 family protein</fullName>
        <ecNumber evidence="4">2.4.-.-</ecNumber>
    </submittedName>
</protein>
<keyword evidence="1 4" id="KW-0328">Glycosyltransferase</keyword>
<feature type="domain" description="Glycosyltransferase 2-like" evidence="3">
    <location>
        <begin position="10"/>
        <end position="138"/>
    </location>
</feature>
<name>B7BDW0_9BACT</name>
<dbReference type="STRING" id="537006.PRABACTJOHN_03235"/>
<dbReference type="AlphaFoldDB" id="B7BDW0"/>
<comment type="caution">
    <text evidence="4">The sequence shown here is derived from an EMBL/GenBank/DDBJ whole genome shotgun (WGS) entry which is preliminary data.</text>
</comment>
<reference evidence="4 5" key="2">
    <citation type="submission" date="2008-10" db="EMBL/GenBank/DDBJ databases">
        <authorList>
            <person name="Fulton L."/>
            <person name="Clifton S."/>
            <person name="Fulton B."/>
            <person name="Xu J."/>
            <person name="Minx P."/>
            <person name="Pepin K.H."/>
            <person name="Johnson M."/>
            <person name="Bhonagiri V."/>
            <person name="Nash W.E."/>
            <person name="Mardis E.R."/>
            <person name="Wilson R.K."/>
        </authorList>
    </citation>
    <scope>NUCLEOTIDE SEQUENCE [LARGE SCALE GENOMIC DNA]</scope>
    <source>
        <strain evidence="4 5">DSM 18315</strain>
    </source>
</reference>
<dbReference type="InterPro" id="IPR029044">
    <property type="entry name" value="Nucleotide-diphossugar_trans"/>
</dbReference>
<evidence type="ECO:0000256" key="1">
    <source>
        <dbReference type="ARBA" id="ARBA00022676"/>
    </source>
</evidence>
<gene>
    <name evidence="4" type="ORF">PRABACTJOHN_03235</name>
</gene>
<dbReference type="RefSeq" id="WP_008151265.1">
    <property type="nucleotide sequence ID" value="NZ_CP102285.1"/>
</dbReference>
<dbReference type="CAZy" id="GT2">
    <property type="family name" value="Glycosyltransferase Family 2"/>
</dbReference>
<dbReference type="SUPFAM" id="SSF53448">
    <property type="entry name" value="Nucleotide-diphospho-sugar transferases"/>
    <property type="match status" value="1"/>
</dbReference>